<dbReference type="AlphaFoldDB" id="I7MKX4"/>
<evidence type="ECO:0000256" key="1">
    <source>
        <dbReference type="SAM" id="MobiDB-lite"/>
    </source>
</evidence>
<feature type="region of interest" description="Disordered" evidence="1">
    <location>
        <begin position="457"/>
        <end position="477"/>
    </location>
</feature>
<feature type="region of interest" description="Disordered" evidence="1">
    <location>
        <begin position="113"/>
        <end position="142"/>
    </location>
</feature>
<accession>I7MKX4</accession>
<feature type="compositionally biased region" description="Polar residues" evidence="1">
    <location>
        <begin position="126"/>
        <end position="137"/>
    </location>
</feature>
<gene>
    <name evidence="2" type="ORF">TTHERM_00409100</name>
</gene>
<organism evidence="2 3">
    <name type="scientific">Tetrahymena thermophila (strain SB210)</name>
    <dbReference type="NCBI Taxonomy" id="312017"/>
    <lineage>
        <taxon>Eukaryota</taxon>
        <taxon>Sar</taxon>
        <taxon>Alveolata</taxon>
        <taxon>Ciliophora</taxon>
        <taxon>Intramacronucleata</taxon>
        <taxon>Oligohymenophorea</taxon>
        <taxon>Hymenostomatida</taxon>
        <taxon>Tetrahymenina</taxon>
        <taxon>Tetrahymenidae</taxon>
        <taxon>Tetrahymena</taxon>
    </lineage>
</organism>
<dbReference type="InParanoid" id="I7MKX4"/>
<evidence type="ECO:0000313" key="2">
    <source>
        <dbReference type="EMBL" id="EAS00557.3"/>
    </source>
</evidence>
<dbReference type="KEGG" id="tet:TTHERM_00409100"/>
<dbReference type="GeneID" id="7836046"/>
<dbReference type="Proteomes" id="UP000009168">
    <property type="component" value="Unassembled WGS sequence"/>
</dbReference>
<keyword evidence="3" id="KW-1185">Reference proteome</keyword>
<evidence type="ECO:0000313" key="3">
    <source>
        <dbReference type="Proteomes" id="UP000009168"/>
    </source>
</evidence>
<dbReference type="RefSeq" id="XP_001020802.3">
    <property type="nucleotide sequence ID" value="XM_001020802.3"/>
</dbReference>
<proteinExistence type="predicted"/>
<reference evidence="3" key="1">
    <citation type="journal article" date="2006" name="PLoS Biol.">
        <title>Macronuclear genome sequence of the ciliate Tetrahymena thermophila, a model eukaryote.</title>
        <authorList>
            <person name="Eisen J.A."/>
            <person name="Coyne R.S."/>
            <person name="Wu M."/>
            <person name="Wu D."/>
            <person name="Thiagarajan M."/>
            <person name="Wortman J.R."/>
            <person name="Badger J.H."/>
            <person name="Ren Q."/>
            <person name="Amedeo P."/>
            <person name="Jones K.M."/>
            <person name="Tallon L.J."/>
            <person name="Delcher A.L."/>
            <person name="Salzberg S.L."/>
            <person name="Silva J.C."/>
            <person name="Haas B.J."/>
            <person name="Majoros W.H."/>
            <person name="Farzad M."/>
            <person name="Carlton J.M."/>
            <person name="Smith R.K. Jr."/>
            <person name="Garg J."/>
            <person name="Pearlman R.E."/>
            <person name="Karrer K.M."/>
            <person name="Sun L."/>
            <person name="Manning G."/>
            <person name="Elde N.C."/>
            <person name="Turkewitz A.P."/>
            <person name="Asai D.J."/>
            <person name="Wilkes D.E."/>
            <person name="Wang Y."/>
            <person name="Cai H."/>
            <person name="Collins K."/>
            <person name="Stewart B.A."/>
            <person name="Lee S.R."/>
            <person name="Wilamowska K."/>
            <person name="Weinberg Z."/>
            <person name="Ruzzo W.L."/>
            <person name="Wloga D."/>
            <person name="Gaertig J."/>
            <person name="Frankel J."/>
            <person name="Tsao C.-C."/>
            <person name="Gorovsky M.A."/>
            <person name="Keeling P.J."/>
            <person name="Waller R.F."/>
            <person name="Patron N.J."/>
            <person name="Cherry J.M."/>
            <person name="Stover N.A."/>
            <person name="Krieger C.J."/>
            <person name="del Toro C."/>
            <person name="Ryder H.F."/>
            <person name="Williamson S.C."/>
            <person name="Barbeau R.A."/>
            <person name="Hamilton E.P."/>
            <person name="Orias E."/>
        </authorList>
    </citation>
    <scope>NUCLEOTIDE SEQUENCE [LARGE SCALE GENOMIC DNA]</scope>
    <source>
        <strain evidence="3">SB210</strain>
    </source>
</reference>
<name>I7MKX4_TETTS</name>
<sequence>MKRQTQSSYSISKYSGGPNAKMLNQHSNIGQLGNGFSSLEIQQKVEKIPTTFVFDRRIPPSDYKNYISIDDIYNENFEYARKLFEDPSRAFAVADYSSDQKIPRRLAQVNYKSFTSQEKKRDKKVNFTNQQNQMNSTVGGGGFKLNKNESSKMQQQQQAIPSPMLPKTNQPSIQFKNQLINATSLQSPQQSPHKQMNEDVQFFRDLSPTRQQSAVPDYIHESSKADNQIDQSQLQKSILVSQNQIHTTSQQRIPSANQTAIQGQSMMEQKKTTNQQSQILQKKNSFPVISGSNNVIPLAAAKSTAGLVHQPQINNLTSTQSMKNMPSEKKANEDRVQGLIAQTREKVKKLQSYAEKLKRRVLQNDYGQNYKRSQKTIKKSQLVKEYIFNEDDFNKMLAQEEEEDKKNQANKKEKLKGFVDRQDAFALNENTKMIPNSYQSQIIEQYVSKKEYQKQKSAYQYQDEDDESDKSKDDLKQETSGLFQKSDQKMFKSSKHNFHKKMVLKKRDFDQKAVVQEAEQEYEKVITKLTKNQKHWNQLSILPEKTNQLRAHSLLFARSGKILRNIGDKYGDIDLFVPPQPQKLQIKNQYDLLNHLQALLTKPDVSGDFKLHKQVQVHKNRIKNMRQNDVGITNISNISIEV</sequence>
<dbReference type="EMBL" id="GG662612">
    <property type="protein sequence ID" value="EAS00557.3"/>
    <property type="molecule type" value="Genomic_DNA"/>
</dbReference>
<protein>
    <submittedName>
        <fullName evidence="2">Uncharacterized protein</fullName>
    </submittedName>
</protein>